<dbReference type="SUPFAM" id="SSF56300">
    <property type="entry name" value="Metallo-dependent phosphatases"/>
    <property type="match status" value="1"/>
</dbReference>
<organism evidence="2 3">
    <name type="scientific">Hyalangium rubrum</name>
    <dbReference type="NCBI Taxonomy" id="3103134"/>
    <lineage>
        <taxon>Bacteria</taxon>
        <taxon>Pseudomonadati</taxon>
        <taxon>Myxococcota</taxon>
        <taxon>Myxococcia</taxon>
        <taxon>Myxococcales</taxon>
        <taxon>Cystobacterineae</taxon>
        <taxon>Archangiaceae</taxon>
        <taxon>Hyalangium</taxon>
    </lineage>
</organism>
<dbReference type="InterPro" id="IPR029052">
    <property type="entry name" value="Metallo-depent_PP-like"/>
</dbReference>
<dbReference type="Gene3D" id="3.60.21.10">
    <property type="match status" value="1"/>
</dbReference>
<sequence length="384" mass="41626">MTSPRIQAALDNAARCAAGAPHSEPAQTPPVPRTRRVAIGDPQADLGRFLAILDRHGLLGANGWLLPHVQLVSVGDHFDWGGREEREAVARSCLRLVAWLAAHPADQAIILAGNHDLGRVGEMAEFTDATFAQAQAEADRVYSGDDTDEAQEHAFLERYPHVPTVELVSRDFGNFREEQRAWVTHLLRQRRLRVAYAAGPSLLVLHAGVTREDLREVGVAEGSQGDAPTVAAALNGALDAAVEAWKGGRLVIPKLHHPGSAASSEGVGIFYQRPSLSPEEAELTRRTPRRRFDPRRLPLGLTQVVGHTKDKRTRQLLRLPGEVREGMLRHLLTDGAQVSYAHGAPARTGPGEAVLVFTDGGMREAPVEAYELFDLDARAAAPPG</sequence>
<dbReference type="Pfam" id="PF00149">
    <property type="entry name" value="Metallophos"/>
    <property type="match status" value="1"/>
</dbReference>
<keyword evidence="3" id="KW-1185">Reference proteome</keyword>
<evidence type="ECO:0000313" key="3">
    <source>
        <dbReference type="Proteomes" id="UP001291309"/>
    </source>
</evidence>
<accession>A0ABU5HHM8</accession>
<name>A0ABU5HHM8_9BACT</name>
<comment type="caution">
    <text evidence="2">The sequence shown here is derived from an EMBL/GenBank/DDBJ whole genome shotgun (WGS) entry which is preliminary data.</text>
</comment>
<proteinExistence type="predicted"/>
<reference evidence="2 3" key="1">
    <citation type="submission" date="2023-12" db="EMBL/GenBank/DDBJ databases">
        <title>the genome sequence of Hyalangium sp. s54d21.</title>
        <authorList>
            <person name="Zhang X."/>
        </authorList>
    </citation>
    <scope>NUCLEOTIDE SEQUENCE [LARGE SCALE GENOMIC DNA]</scope>
    <source>
        <strain evidence="3">s54d21</strain>
    </source>
</reference>
<dbReference type="EMBL" id="JAXIVS010000019">
    <property type="protein sequence ID" value="MDY7232332.1"/>
    <property type="molecule type" value="Genomic_DNA"/>
</dbReference>
<dbReference type="RefSeq" id="WP_321551043.1">
    <property type="nucleotide sequence ID" value="NZ_JAXIVS010000019.1"/>
</dbReference>
<evidence type="ECO:0000259" key="1">
    <source>
        <dbReference type="Pfam" id="PF00149"/>
    </source>
</evidence>
<feature type="domain" description="Calcineurin-like phosphoesterase" evidence="1">
    <location>
        <begin position="37"/>
        <end position="170"/>
    </location>
</feature>
<dbReference type="InterPro" id="IPR004843">
    <property type="entry name" value="Calcineurin-like_PHP"/>
</dbReference>
<dbReference type="Proteomes" id="UP001291309">
    <property type="component" value="Unassembled WGS sequence"/>
</dbReference>
<gene>
    <name evidence="2" type="ORF">SYV04_38440</name>
</gene>
<evidence type="ECO:0000313" key="2">
    <source>
        <dbReference type="EMBL" id="MDY7232332.1"/>
    </source>
</evidence>
<protein>
    <submittedName>
        <fullName evidence="2">Metallophosphoesterase</fullName>
    </submittedName>
</protein>